<sequence length="441" mass="50536">MRITLDKIEENNFGSSIASNMLRAITVFLAFKCILIEAQPSCNFTEDTKRDLICTAGSSDYVLVRGLVSSNNRTTRITLRDCNIIDVDFEAFHQMPALEYLDLSQNKIKNLKLGVLDEFMRLKFLNLSHNELEGFPLGLFDEKPNLEVLDLKANNINELELGIFDTLKKLRHVDLSSNALLGIDMNPYIFDQSTRIQVLDFSRNDMSGSKDILLDAFEELHFLNLDRCELNKVPKFVTGPNLKTMKHLILSSNKIRSIDDTKIFKNLENLEILNLSFNSIESVTDNIFSPLKKLKMINMNNNKLKQIPDTLFRSLPRLGNIDMSHNLIEFVPVNAFRNSPIKNLNLADNRFSFLTDNFCLELKNSGTGLVKFYFNQNPWQCACLRDALNEVKSFGIVYNNVKYTGDVPVCVTNDNSFNCIRQMNENSNFVDLYYNLLQINN</sequence>
<dbReference type="Proteomes" id="UP001153292">
    <property type="component" value="Chromosome 2"/>
</dbReference>
<dbReference type="InterPro" id="IPR050541">
    <property type="entry name" value="LRR_TM_domain-containing"/>
</dbReference>
<protein>
    <recommendedName>
        <fullName evidence="6">LRRCT domain-containing protein</fullName>
    </recommendedName>
</protein>
<dbReference type="InterPro" id="IPR003591">
    <property type="entry name" value="Leu-rich_rpt_typical-subtyp"/>
</dbReference>
<dbReference type="SMART" id="SM00369">
    <property type="entry name" value="LRR_TYP"/>
    <property type="match status" value="8"/>
</dbReference>
<dbReference type="InterPro" id="IPR032675">
    <property type="entry name" value="LRR_dom_sf"/>
</dbReference>
<reference evidence="4" key="1">
    <citation type="submission" date="2021-12" db="EMBL/GenBank/DDBJ databases">
        <authorList>
            <person name="King R."/>
        </authorList>
    </citation>
    <scope>NUCLEOTIDE SEQUENCE</scope>
</reference>
<dbReference type="SUPFAM" id="SSF52058">
    <property type="entry name" value="L domain-like"/>
    <property type="match status" value="1"/>
</dbReference>
<gene>
    <name evidence="4" type="ORF">CHILSU_LOCUS4895</name>
</gene>
<evidence type="ECO:0000256" key="2">
    <source>
        <dbReference type="ARBA" id="ARBA00022729"/>
    </source>
</evidence>
<keyword evidence="5" id="KW-1185">Reference proteome</keyword>
<dbReference type="Pfam" id="PF13855">
    <property type="entry name" value="LRR_8"/>
    <property type="match status" value="2"/>
</dbReference>
<dbReference type="PROSITE" id="PS51450">
    <property type="entry name" value="LRR"/>
    <property type="match status" value="2"/>
</dbReference>
<dbReference type="EMBL" id="OU963895">
    <property type="protein sequence ID" value="CAH0401663.1"/>
    <property type="molecule type" value="Genomic_DNA"/>
</dbReference>
<organism evidence="4 5">
    <name type="scientific">Chilo suppressalis</name>
    <name type="common">Asiatic rice borer moth</name>
    <dbReference type="NCBI Taxonomy" id="168631"/>
    <lineage>
        <taxon>Eukaryota</taxon>
        <taxon>Metazoa</taxon>
        <taxon>Ecdysozoa</taxon>
        <taxon>Arthropoda</taxon>
        <taxon>Hexapoda</taxon>
        <taxon>Insecta</taxon>
        <taxon>Pterygota</taxon>
        <taxon>Neoptera</taxon>
        <taxon>Endopterygota</taxon>
        <taxon>Lepidoptera</taxon>
        <taxon>Glossata</taxon>
        <taxon>Ditrysia</taxon>
        <taxon>Pyraloidea</taxon>
        <taxon>Crambidae</taxon>
        <taxon>Crambinae</taxon>
        <taxon>Chilo</taxon>
    </lineage>
</organism>
<dbReference type="PANTHER" id="PTHR24369:SF210">
    <property type="entry name" value="CHAOPTIN-RELATED"/>
    <property type="match status" value="1"/>
</dbReference>
<evidence type="ECO:0000313" key="4">
    <source>
        <dbReference type="EMBL" id="CAH0401663.1"/>
    </source>
</evidence>
<keyword evidence="1" id="KW-0433">Leucine-rich repeat</keyword>
<accession>A0ABN8AYZ5</accession>
<evidence type="ECO:0008006" key="6">
    <source>
        <dbReference type="Google" id="ProtNLM"/>
    </source>
</evidence>
<dbReference type="PANTHER" id="PTHR24369">
    <property type="entry name" value="ANTIGEN BSP, PUTATIVE-RELATED"/>
    <property type="match status" value="1"/>
</dbReference>
<evidence type="ECO:0000256" key="1">
    <source>
        <dbReference type="ARBA" id="ARBA00022614"/>
    </source>
</evidence>
<dbReference type="Gene3D" id="3.80.10.10">
    <property type="entry name" value="Ribonuclease Inhibitor"/>
    <property type="match status" value="2"/>
</dbReference>
<evidence type="ECO:0000313" key="5">
    <source>
        <dbReference type="Proteomes" id="UP001153292"/>
    </source>
</evidence>
<keyword evidence="3" id="KW-0677">Repeat</keyword>
<keyword evidence="2" id="KW-0732">Signal</keyword>
<evidence type="ECO:0000256" key="3">
    <source>
        <dbReference type="ARBA" id="ARBA00022737"/>
    </source>
</evidence>
<proteinExistence type="predicted"/>
<dbReference type="PRINTS" id="PR00019">
    <property type="entry name" value="LEURICHRPT"/>
</dbReference>
<name>A0ABN8AYZ5_CHISP</name>
<dbReference type="InterPro" id="IPR001611">
    <property type="entry name" value="Leu-rich_rpt"/>
</dbReference>